<dbReference type="Gene3D" id="3.30.1490.480">
    <property type="entry name" value="Endolytic murein transglycosylase"/>
    <property type="match status" value="1"/>
</dbReference>
<gene>
    <name evidence="7" type="primary">mltG</name>
    <name evidence="9" type="ORF">SAMN04489720_0076</name>
</gene>
<name>A0A1G7ZRN8_9MICO</name>
<protein>
    <recommendedName>
        <fullName evidence="7">Endolytic murein transglycosylase</fullName>
        <ecNumber evidence="7">4.2.2.29</ecNumber>
    </recommendedName>
    <alternativeName>
        <fullName evidence="7">Peptidoglycan lytic transglycosylase</fullName>
    </alternativeName>
    <alternativeName>
        <fullName evidence="7">Peptidoglycan polymerization terminase</fullName>
    </alternativeName>
</protein>
<evidence type="ECO:0000313" key="9">
    <source>
        <dbReference type="EMBL" id="SDH11196.1"/>
    </source>
</evidence>
<evidence type="ECO:0000256" key="8">
    <source>
        <dbReference type="SAM" id="MobiDB-lite"/>
    </source>
</evidence>
<feature type="compositionally biased region" description="Pro residues" evidence="8">
    <location>
        <begin position="56"/>
        <end position="65"/>
    </location>
</feature>
<dbReference type="HAMAP" id="MF_02065">
    <property type="entry name" value="MltG"/>
    <property type="match status" value="1"/>
</dbReference>
<evidence type="ECO:0000256" key="3">
    <source>
        <dbReference type="ARBA" id="ARBA00022989"/>
    </source>
</evidence>
<dbReference type="EC" id="4.2.2.29" evidence="7"/>
<dbReference type="Proteomes" id="UP000198822">
    <property type="component" value="Chromosome I"/>
</dbReference>
<accession>A0A1G7ZRN8</accession>
<evidence type="ECO:0000256" key="6">
    <source>
        <dbReference type="ARBA" id="ARBA00023316"/>
    </source>
</evidence>
<feature type="compositionally biased region" description="Low complexity" evidence="8">
    <location>
        <begin position="145"/>
        <end position="162"/>
    </location>
</feature>
<keyword evidence="4 7" id="KW-0472">Membrane</keyword>
<dbReference type="PANTHER" id="PTHR30518:SF2">
    <property type="entry name" value="ENDOLYTIC MUREIN TRANSGLYCOSYLASE"/>
    <property type="match status" value="1"/>
</dbReference>
<dbReference type="PANTHER" id="PTHR30518">
    <property type="entry name" value="ENDOLYTIC MUREIN TRANSGLYCOSYLASE"/>
    <property type="match status" value="1"/>
</dbReference>
<keyword evidence="10" id="KW-1185">Reference proteome</keyword>
<feature type="region of interest" description="Disordered" evidence="8">
    <location>
        <begin position="1"/>
        <end position="126"/>
    </location>
</feature>
<dbReference type="AlphaFoldDB" id="A0A1G7ZRN8"/>
<sequence>MGRRGRPPGMPEPGSEQPFDDAALPPDTPAVPPTPPLPTVPPTPSAPEPATSEPVAPAPSAPTPEPVRQTPARQDPPTVQQPVVPPTPPAPEPTFEDIFGTPTPDAPEPDLPRHEPPTSRPAEPVASVQPDDALGIEAIADAVGASTSQTPWATATSAAATEAPRERAPKATTTRPAKSAKPKRQRSGKRGGIVIIVALVAILAAVFGGGWLAFGPAIMDRFSEPEDFSGAGSGEVVVRIESGWTGAQVATMLEEEGVIADQEAFYALLVADPSIGFQPGSYRLALEMSSQAALDALQDEASRVVLQVTIPEGFVIQQVYARLAEQTGIPEADIVQAASDPSVYGVTGSSLEGWLFPATYTFDGSESPQQILQTMVDRMRQAMTERGVPEDQWQTVVTFASLVEREGGPVANFPQVARVFQNRLDIGMLMQSDATVHYGIGDFGVITTTDEERGDAGNPYNTYVHAGLPIGPIGAPGDAAIDAVLAPAEGDWLYFVTIDPSTGETVFSNTLAEHNQAVLLFQAWLRENPEYGS</sequence>
<dbReference type="CDD" id="cd08010">
    <property type="entry name" value="MltG_like"/>
    <property type="match status" value="1"/>
</dbReference>
<keyword evidence="1 7" id="KW-1003">Cell membrane</keyword>
<feature type="compositionally biased region" description="Pro residues" evidence="8">
    <location>
        <begin position="26"/>
        <end position="47"/>
    </location>
</feature>
<dbReference type="GO" id="GO:0009252">
    <property type="term" value="P:peptidoglycan biosynthetic process"/>
    <property type="evidence" value="ECO:0007669"/>
    <property type="project" value="UniProtKB-UniRule"/>
</dbReference>
<keyword evidence="3 7" id="KW-1133">Transmembrane helix</keyword>
<feature type="transmembrane region" description="Helical" evidence="7">
    <location>
        <begin position="191"/>
        <end position="214"/>
    </location>
</feature>
<organism evidence="9 10">
    <name type="scientific">Agrococcus jejuensis</name>
    <dbReference type="NCBI Taxonomy" id="399736"/>
    <lineage>
        <taxon>Bacteria</taxon>
        <taxon>Bacillati</taxon>
        <taxon>Actinomycetota</taxon>
        <taxon>Actinomycetes</taxon>
        <taxon>Micrococcales</taxon>
        <taxon>Microbacteriaceae</taxon>
        <taxon>Agrococcus</taxon>
    </lineage>
</organism>
<dbReference type="Gene3D" id="3.30.160.60">
    <property type="entry name" value="Classic Zinc Finger"/>
    <property type="match status" value="1"/>
</dbReference>
<evidence type="ECO:0000313" key="10">
    <source>
        <dbReference type="Proteomes" id="UP000198822"/>
    </source>
</evidence>
<keyword evidence="2 7" id="KW-0812">Transmembrane</keyword>
<evidence type="ECO:0000256" key="1">
    <source>
        <dbReference type="ARBA" id="ARBA00022475"/>
    </source>
</evidence>
<feature type="site" description="Important for catalytic activity" evidence="7">
    <location>
        <position position="406"/>
    </location>
</feature>
<dbReference type="GO" id="GO:0008932">
    <property type="term" value="F:lytic endotransglycosylase activity"/>
    <property type="evidence" value="ECO:0007669"/>
    <property type="project" value="UniProtKB-UniRule"/>
</dbReference>
<proteinExistence type="inferred from homology"/>
<feature type="compositionally biased region" description="Pro residues" evidence="8">
    <location>
        <begin position="83"/>
        <end position="92"/>
    </location>
</feature>
<dbReference type="STRING" id="399736.SAMN04489720_0076"/>
<dbReference type="Pfam" id="PF02618">
    <property type="entry name" value="YceG"/>
    <property type="match status" value="1"/>
</dbReference>
<evidence type="ECO:0000256" key="2">
    <source>
        <dbReference type="ARBA" id="ARBA00022692"/>
    </source>
</evidence>
<dbReference type="InterPro" id="IPR003770">
    <property type="entry name" value="MLTG-like"/>
</dbReference>
<keyword evidence="6 7" id="KW-0961">Cell wall biogenesis/degradation</keyword>
<comment type="similarity">
    <text evidence="7">Belongs to the transglycosylase MltG family.</text>
</comment>
<comment type="catalytic activity">
    <reaction evidence="7">
        <text>a peptidoglycan chain = a peptidoglycan chain with N-acetyl-1,6-anhydromuramyl-[peptide] at the reducing end + a peptidoglycan chain with N-acetylglucosamine at the non-reducing end.</text>
        <dbReference type="EC" id="4.2.2.29"/>
    </reaction>
</comment>
<evidence type="ECO:0000256" key="5">
    <source>
        <dbReference type="ARBA" id="ARBA00023239"/>
    </source>
</evidence>
<reference evidence="10" key="1">
    <citation type="submission" date="2016-10" db="EMBL/GenBank/DDBJ databases">
        <authorList>
            <person name="Varghese N."/>
            <person name="Submissions S."/>
        </authorList>
    </citation>
    <scope>NUCLEOTIDE SEQUENCE [LARGE SCALE GENOMIC DNA]</scope>
    <source>
        <strain evidence="10">DSM 22002</strain>
    </source>
</reference>
<dbReference type="GO" id="GO:0005886">
    <property type="term" value="C:plasma membrane"/>
    <property type="evidence" value="ECO:0007669"/>
    <property type="project" value="UniProtKB-SubCell"/>
</dbReference>
<keyword evidence="5 7" id="KW-0456">Lyase</keyword>
<comment type="function">
    <text evidence="7">Functions as a peptidoglycan terminase that cleaves nascent peptidoglycan strands endolytically to terminate their elongation.</text>
</comment>
<dbReference type="EMBL" id="LT629695">
    <property type="protein sequence ID" value="SDH11196.1"/>
    <property type="molecule type" value="Genomic_DNA"/>
</dbReference>
<comment type="subcellular location">
    <subcellularLocation>
        <location evidence="7">Cell membrane</location>
        <topology evidence="7">Single-pass membrane protein</topology>
    </subcellularLocation>
</comment>
<evidence type="ECO:0000256" key="4">
    <source>
        <dbReference type="ARBA" id="ARBA00023136"/>
    </source>
</evidence>
<feature type="region of interest" description="Disordered" evidence="8">
    <location>
        <begin position="145"/>
        <end position="186"/>
    </location>
</feature>
<dbReference type="GO" id="GO:0071555">
    <property type="term" value="P:cell wall organization"/>
    <property type="evidence" value="ECO:0007669"/>
    <property type="project" value="UniProtKB-KW"/>
</dbReference>
<dbReference type="NCBIfam" id="TIGR00247">
    <property type="entry name" value="endolytic transglycosylase MltG"/>
    <property type="match status" value="1"/>
</dbReference>
<evidence type="ECO:0000256" key="7">
    <source>
        <dbReference type="HAMAP-Rule" id="MF_02065"/>
    </source>
</evidence>